<dbReference type="PANTHER" id="PTHR30204:SF97">
    <property type="entry name" value="MERR FAMILY REGULATORY PROTEIN"/>
    <property type="match status" value="1"/>
</dbReference>
<dbReference type="RefSeq" id="WP_192865505.1">
    <property type="nucleotide sequence ID" value="NZ_JADAQT010000113.1"/>
</dbReference>
<reference evidence="3 4" key="1">
    <citation type="submission" date="2020-10" db="EMBL/GenBank/DDBJ databases">
        <title>Myceligenerans pegani sp. nov., an endophytic actinomycete isolated from Peganum harmala L. in Xinjiang, China.</title>
        <authorList>
            <person name="Xin L."/>
        </authorList>
    </citation>
    <scope>NUCLEOTIDE SEQUENCE [LARGE SCALE GENOMIC DNA]</scope>
    <source>
        <strain evidence="3 4">TRM65318</strain>
    </source>
</reference>
<dbReference type="PROSITE" id="PS50937">
    <property type="entry name" value="HTH_MERR_2"/>
    <property type="match status" value="1"/>
</dbReference>
<dbReference type="Pfam" id="PF13411">
    <property type="entry name" value="MerR_1"/>
    <property type="match status" value="1"/>
</dbReference>
<protein>
    <submittedName>
        <fullName evidence="3">MerR family transcriptional regulator</fullName>
    </submittedName>
</protein>
<dbReference type="EMBL" id="JADAQT010000113">
    <property type="protein sequence ID" value="MBE1878956.1"/>
    <property type="molecule type" value="Genomic_DNA"/>
</dbReference>
<keyword evidence="1" id="KW-0238">DNA-binding</keyword>
<sequence>MRIGELAERTHVAPRLIRYYEQQGLLTADRASNGYRTYGEEHVERVTRVASLVRAGLTTKLVKVLLDMEDAAAAREPSCPRQVAELLAAQLSGIEDNIACLTRSRDTIREFLTRTEHAALLSEAAAR</sequence>
<accession>A0ABR9N5L0</accession>
<dbReference type="InterPro" id="IPR047057">
    <property type="entry name" value="MerR_fam"/>
</dbReference>
<organism evidence="3 4">
    <name type="scientific">Myceligenerans pegani</name>
    <dbReference type="NCBI Taxonomy" id="2776917"/>
    <lineage>
        <taxon>Bacteria</taxon>
        <taxon>Bacillati</taxon>
        <taxon>Actinomycetota</taxon>
        <taxon>Actinomycetes</taxon>
        <taxon>Micrococcales</taxon>
        <taxon>Promicromonosporaceae</taxon>
        <taxon>Myceligenerans</taxon>
    </lineage>
</organism>
<evidence type="ECO:0000256" key="1">
    <source>
        <dbReference type="ARBA" id="ARBA00023125"/>
    </source>
</evidence>
<dbReference type="PRINTS" id="PR00040">
    <property type="entry name" value="HTHMERR"/>
</dbReference>
<proteinExistence type="predicted"/>
<keyword evidence="4" id="KW-1185">Reference proteome</keyword>
<gene>
    <name evidence="3" type="ORF">IHE71_25005</name>
</gene>
<comment type="caution">
    <text evidence="3">The sequence shown here is derived from an EMBL/GenBank/DDBJ whole genome shotgun (WGS) entry which is preliminary data.</text>
</comment>
<dbReference type="SMART" id="SM00422">
    <property type="entry name" value="HTH_MERR"/>
    <property type="match status" value="1"/>
</dbReference>
<evidence type="ECO:0000313" key="3">
    <source>
        <dbReference type="EMBL" id="MBE1878956.1"/>
    </source>
</evidence>
<evidence type="ECO:0000313" key="4">
    <source>
        <dbReference type="Proteomes" id="UP000625527"/>
    </source>
</evidence>
<evidence type="ECO:0000259" key="2">
    <source>
        <dbReference type="PROSITE" id="PS50937"/>
    </source>
</evidence>
<name>A0ABR9N5L0_9MICO</name>
<dbReference type="PANTHER" id="PTHR30204">
    <property type="entry name" value="REDOX-CYCLING DRUG-SENSING TRANSCRIPTIONAL ACTIVATOR SOXR"/>
    <property type="match status" value="1"/>
</dbReference>
<dbReference type="InterPro" id="IPR009061">
    <property type="entry name" value="DNA-bd_dom_put_sf"/>
</dbReference>
<dbReference type="SUPFAM" id="SSF46955">
    <property type="entry name" value="Putative DNA-binding domain"/>
    <property type="match status" value="1"/>
</dbReference>
<dbReference type="InterPro" id="IPR000551">
    <property type="entry name" value="MerR-type_HTH_dom"/>
</dbReference>
<feature type="domain" description="HTH merR-type" evidence="2">
    <location>
        <begin position="1"/>
        <end position="68"/>
    </location>
</feature>
<dbReference type="Proteomes" id="UP000625527">
    <property type="component" value="Unassembled WGS sequence"/>
</dbReference>
<dbReference type="Gene3D" id="1.10.1660.10">
    <property type="match status" value="1"/>
</dbReference>